<evidence type="ECO:0000313" key="8">
    <source>
        <dbReference type="Proteomes" id="UP000184774"/>
    </source>
</evidence>
<evidence type="ECO:0000256" key="3">
    <source>
        <dbReference type="SAM" id="MobiDB-lite"/>
    </source>
</evidence>
<feature type="region of interest" description="Disordered" evidence="3">
    <location>
        <begin position="69"/>
        <end position="95"/>
    </location>
</feature>
<feature type="binding site" evidence="2">
    <location>
        <position position="134"/>
    </location>
    <ligand>
        <name>Mg(2+)</name>
        <dbReference type="ChEBI" id="CHEBI:18420"/>
        <note>catalytic</note>
    </ligand>
</feature>
<evidence type="ECO:0000259" key="5">
    <source>
        <dbReference type="SMART" id="SM00477"/>
    </source>
</evidence>
<dbReference type="InterPro" id="IPR044929">
    <property type="entry name" value="DNA/RNA_non-sp_Endonuclease_sf"/>
</dbReference>
<name>A0A1N6M9R5_9VIBR</name>
<dbReference type="Gene3D" id="3.40.570.10">
    <property type="entry name" value="Extracellular Endonuclease, subunit A"/>
    <property type="match status" value="1"/>
</dbReference>
<dbReference type="SMART" id="SM00892">
    <property type="entry name" value="Endonuclease_NS"/>
    <property type="match status" value="1"/>
</dbReference>
<dbReference type="EMBL" id="FSSB01000025">
    <property type="protein sequence ID" value="SIO96106.1"/>
    <property type="molecule type" value="Genomic_DNA"/>
</dbReference>
<evidence type="ECO:0000256" key="4">
    <source>
        <dbReference type="SAM" id="SignalP"/>
    </source>
</evidence>
<feature type="active site" description="Proton acceptor" evidence="1">
    <location>
        <position position="103"/>
    </location>
</feature>
<dbReference type="GO" id="GO:0004519">
    <property type="term" value="F:endonuclease activity"/>
    <property type="evidence" value="ECO:0007669"/>
    <property type="project" value="TreeGrafter"/>
</dbReference>
<keyword evidence="7" id="KW-0378">Hydrolase</keyword>
<dbReference type="PANTHER" id="PTHR13966:SF5">
    <property type="entry name" value="ENDONUCLEASE G, MITOCHONDRIAL"/>
    <property type="match status" value="1"/>
</dbReference>
<reference evidence="7 8" key="1">
    <citation type="submission" date="2016-12" db="EMBL/GenBank/DDBJ databases">
        <authorList>
            <person name="Song W.-J."/>
            <person name="Kurnit D.M."/>
        </authorList>
    </citation>
    <scope>NUCLEOTIDE SEQUENCE [LARGE SCALE GENOMIC DNA]</scope>
    <source>
        <strain evidence="7 8">CECT 9026</strain>
    </source>
</reference>
<dbReference type="AlphaFoldDB" id="A0A1N6M9R5"/>
<evidence type="ECO:0000259" key="6">
    <source>
        <dbReference type="SMART" id="SM00892"/>
    </source>
</evidence>
<protein>
    <submittedName>
        <fullName evidence="7">Nuclease</fullName>
        <ecNumber evidence="7">3.1.30.-</ecNumber>
    </submittedName>
</protein>
<dbReference type="SUPFAM" id="SSF54060">
    <property type="entry name" value="His-Me finger endonucleases"/>
    <property type="match status" value="1"/>
</dbReference>
<evidence type="ECO:0000256" key="2">
    <source>
        <dbReference type="PIRSR" id="PIRSR640255-2"/>
    </source>
</evidence>
<evidence type="ECO:0000256" key="1">
    <source>
        <dbReference type="PIRSR" id="PIRSR640255-1"/>
    </source>
</evidence>
<dbReference type="Pfam" id="PF01223">
    <property type="entry name" value="Endonuclease_NS"/>
    <property type="match status" value="1"/>
</dbReference>
<dbReference type="InterPro" id="IPR020821">
    <property type="entry name" value="ENPP1-3/EXOG-like_nuc-like"/>
</dbReference>
<gene>
    <name evidence="7" type="primary">nucA</name>
    <name evidence="7" type="ORF">VSP9026_03866</name>
</gene>
<keyword evidence="4" id="KW-0732">Signal</keyword>
<dbReference type="GO" id="GO:0003676">
    <property type="term" value="F:nucleic acid binding"/>
    <property type="evidence" value="ECO:0007669"/>
    <property type="project" value="InterPro"/>
</dbReference>
<dbReference type="InterPro" id="IPR044925">
    <property type="entry name" value="His-Me_finger_sf"/>
</dbReference>
<dbReference type="OrthoDB" id="9811262at2"/>
<dbReference type="InterPro" id="IPR001604">
    <property type="entry name" value="Endo_G_ENPP1-like_dom"/>
</dbReference>
<dbReference type="GO" id="GO:0046872">
    <property type="term" value="F:metal ion binding"/>
    <property type="evidence" value="ECO:0007669"/>
    <property type="project" value="UniProtKB-KW"/>
</dbReference>
<dbReference type="PANTHER" id="PTHR13966">
    <property type="entry name" value="ENDONUCLEASE RELATED"/>
    <property type="match status" value="1"/>
</dbReference>
<dbReference type="EC" id="3.1.30.-" evidence="7"/>
<evidence type="ECO:0000313" key="7">
    <source>
        <dbReference type="EMBL" id="SIO96106.1"/>
    </source>
</evidence>
<proteinExistence type="predicted"/>
<keyword evidence="2" id="KW-0479">Metal-binding</keyword>
<dbReference type="Proteomes" id="UP000184774">
    <property type="component" value="Unassembled WGS sequence"/>
</dbReference>
<dbReference type="GO" id="GO:0016787">
    <property type="term" value="F:hydrolase activity"/>
    <property type="evidence" value="ECO:0007669"/>
    <property type="project" value="UniProtKB-KW"/>
</dbReference>
<dbReference type="RefSeq" id="WP_083602745.1">
    <property type="nucleotide sequence ID" value="NZ_AP024907.1"/>
</dbReference>
<feature type="domain" description="ENPP1-3/EXOG-like endonuclease/phosphodiesterase" evidence="5">
    <location>
        <begin position="41"/>
        <end position="233"/>
    </location>
</feature>
<feature type="signal peptide" evidence="4">
    <location>
        <begin position="1"/>
        <end position="22"/>
    </location>
</feature>
<organism evidence="7 8">
    <name type="scientific">Vibrio spartinae</name>
    <dbReference type="NCBI Taxonomy" id="1918945"/>
    <lineage>
        <taxon>Bacteria</taxon>
        <taxon>Pseudomonadati</taxon>
        <taxon>Pseudomonadota</taxon>
        <taxon>Gammaproteobacteria</taxon>
        <taxon>Vibrionales</taxon>
        <taxon>Vibrionaceae</taxon>
        <taxon>Vibrio</taxon>
    </lineage>
</organism>
<accession>A0A1N6M9R5</accession>
<feature type="domain" description="DNA/RNA non-specific endonuclease/pyrophosphatase/phosphodiesterase" evidence="6">
    <location>
        <begin position="40"/>
        <end position="227"/>
    </location>
</feature>
<sequence>MRNGQFQSICIGLMFVSGLVYADCFPHDNYGIPEGDTLLCHESFEVGYNRKLREPDWTAYQLTKESVEKSCSSNPDFRPDPAIPESEQANDDDYDDNVWDKGHLAPRANVDVSCNAETESVYYTNAAPQHERMNRVGWRTLEGRINKLVRNLDVPVYVITGVTHNTHDFVEGGTIEIPDKFYKALYIPSLHQSIGFIYKNEELLTENLVNGVRSLATLEYEIGMKTFHVSDDEKAVVGVVFDPLYK</sequence>
<dbReference type="SMART" id="SM00477">
    <property type="entry name" value="NUC"/>
    <property type="match status" value="1"/>
</dbReference>
<feature type="chain" id="PRO_5012387750" evidence="4">
    <location>
        <begin position="23"/>
        <end position="246"/>
    </location>
</feature>
<dbReference type="InterPro" id="IPR040255">
    <property type="entry name" value="Non-specific_endonuclease"/>
</dbReference>